<name>A0ABT0YXT2_9FLAO</name>
<dbReference type="EMBL" id="JAMSCK010000001">
    <property type="protein sequence ID" value="MCM8568281.1"/>
    <property type="molecule type" value="Genomic_DNA"/>
</dbReference>
<proteinExistence type="predicted"/>
<dbReference type="RefSeq" id="WP_252110678.1">
    <property type="nucleotide sequence ID" value="NZ_JAMSCK010000001.1"/>
</dbReference>
<evidence type="ECO:0000313" key="2">
    <source>
        <dbReference type="EMBL" id="MCM8568281.1"/>
    </source>
</evidence>
<keyword evidence="3" id="KW-1185">Reference proteome</keyword>
<accession>A0ABT0YXT2</accession>
<organism evidence="2 3">
    <name type="scientific">Gramella jeungdoensis</name>
    <dbReference type="NCBI Taxonomy" id="708091"/>
    <lineage>
        <taxon>Bacteria</taxon>
        <taxon>Pseudomonadati</taxon>
        <taxon>Bacteroidota</taxon>
        <taxon>Flavobacteriia</taxon>
        <taxon>Flavobacteriales</taxon>
        <taxon>Flavobacteriaceae</taxon>
        <taxon>Christiangramia</taxon>
    </lineage>
</organism>
<keyword evidence="1" id="KW-0812">Transmembrane</keyword>
<feature type="transmembrane region" description="Helical" evidence="1">
    <location>
        <begin position="36"/>
        <end position="57"/>
    </location>
</feature>
<reference evidence="2" key="1">
    <citation type="submission" date="2022-06" db="EMBL/GenBank/DDBJ databases">
        <title>Gramella sediminis sp. nov., isolated from deep-sea sediment of the Indian Ocean.</title>
        <authorList>
            <person name="Yang L."/>
        </authorList>
    </citation>
    <scope>NUCLEOTIDE SEQUENCE</scope>
    <source>
        <strain evidence="2">HMD3159</strain>
    </source>
</reference>
<feature type="transmembrane region" description="Helical" evidence="1">
    <location>
        <begin position="64"/>
        <end position="82"/>
    </location>
</feature>
<dbReference type="Proteomes" id="UP001155077">
    <property type="component" value="Unassembled WGS sequence"/>
</dbReference>
<protein>
    <submittedName>
        <fullName evidence="2">Uncharacterized protein</fullName>
    </submittedName>
</protein>
<sequence>MAAIIGEIVLVLLTTVAQEILVDGVHFGISSNKDLIIGGLATLIAGILTGFVTSFLGGGSKWPVSIISFLIVLETFLLIYFQKINNPVWFSILSSLSLIASVWVGFYIHNKNKNRLKIRFS</sequence>
<feature type="transmembrane region" description="Helical" evidence="1">
    <location>
        <begin position="88"/>
        <end position="109"/>
    </location>
</feature>
<gene>
    <name evidence="2" type="ORF">NE848_02760</name>
</gene>
<evidence type="ECO:0000313" key="3">
    <source>
        <dbReference type="Proteomes" id="UP001155077"/>
    </source>
</evidence>
<keyword evidence="1" id="KW-1133">Transmembrane helix</keyword>
<keyword evidence="1" id="KW-0472">Membrane</keyword>
<evidence type="ECO:0000256" key="1">
    <source>
        <dbReference type="SAM" id="Phobius"/>
    </source>
</evidence>
<comment type="caution">
    <text evidence="2">The sequence shown here is derived from an EMBL/GenBank/DDBJ whole genome shotgun (WGS) entry which is preliminary data.</text>
</comment>